<keyword evidence="6 8" id="KW-1133">Transmembrane helix</keyword>
<keyword evidence="7 8" id="KW-0472">Membrane</keyword>
<evidence type="ECO:0000313" key="10">
    <source>
        <dbReference type="Proteomes" id="UP000071392"/>
    </source>
</evidence>
<comment type="caution">
    <text evidence="9">The sequence shown here is derived from an EMBL/GenBank/DDBJ whole genome shotgun (WGS) entry which is preliminary data.</text>
</comment>
<evidence type="ECO:0000256" key="2">
    <source>
        <dbReference type="ARBA" id="ARBA00009142"/>
    </source>
</evidence>
<dbReference type="Pfam" id="PF01925">
    <property type="entry name" value="TauE"/>
    <property type="match status" value="1"/>
</dbReference>
<evidence type="ECO:0000256" key="4">
    <source>
        <dbReference type="ARBA" id="ARBA00022475"/>
    </source>
</evidence>
<organism evidence="9 10">
    <name type="scientific">Cephaloticoccus capnophilus</name>
    <dbReference type="NCBI Taxonomy" id="1548208"/>
    <lineage>
        <taxon>Bacteria</taxon>
        <taxon>Pseudomonadati</taxon>
        <taxon>Verrucomicrobiota</taxon>
        <taxon>Opitutia</taxon>
        <taxon>Opitutales</taxon>
        <taxon>Opitutaceae</taxon>
        <taxon>Cephaloticoccus</taxon>
    </lineage>
</organism>
<reference evidence="9 10" key="1">
    <citation type="submission" date="2016-02" db="EMBL/GenBank/DDBJ databases">
        <authorList>
            <person name="Wen L."/>
            <person name="He K."/>
            <person name="Yang H."/>
        </authorList>
    </citation>
    <scope>NUCLEOTIDE SEQUENCE [LARGE SCALE GENOMIC DNA]</scope>
    <source>
        <strain evidence="9 10">CV41</strain>
    </source>
</reference>
<dbReference type="AlphaFoldDB" id="A0A139SHW8"/>
<dbReference type="OrthoDB" id="9801058at2"/>
<keyword evidence="3" id="KW-0813">Transport</keyword>
<feature type="transmembrane region" description="Helical" evidence="8">
    <location>
        <begin position="12"/>
        <end position="39"/>
    </location>
</feature>
<keyword evidence="5 8" id="KW-0812">Transmembrane</keyword>
<dbReference type="RefSeq" id="WP_068713131.1">
    <property type="nucleotide sequence ID" value="NZ_LSZP01000060.1"/>
</dbReference>
<feature type="transmembrane region" description="Helical" evidence="8">
    <location>
        <begin position="154"/>
        <end position="182"/>
    </location>
</feature>
<dbReference type="Proteomes" id="UP000071392">
    <property type="component" value="Unassembled WGS sequence"/>
</dbReference>
<dbReference type="PANTHER" id="PTHR30269:SF23">
    <property type="entry name" value="MEMBRANE TRANSPORTER PROTEIN YDHB-RELATED"/>
    <property type="match status" value="1"/>
</dbReference>
<protein>
    <recommendedName>
        <fullName evidence="8">Probable membrane transporter protein</fullName>
    </recommendedName>
</protein>
<keyword evidence="10" id="KW-1185">Reference proteome</keyword>
<dbReference type="InterPro" id="IPR052017">
    <property type="entry name" value="TSUP"/>
</dbReference>
<evidence type="ECO:0000256" key="3">
    <source>
        <dbReference type="ARBA" id="ARBA00022448"/>
    </source>
</evidence>
<feature type="transmembrane region" description="Helical" evidence="8">
    <location>
        <begin position="72"/>
        <end position="92"/>
    </location>
</feature>
<dbReference type="InterPro" id="IPR002781">
    <property type="entry name" value="TM_pro_TauE-like"/>
</dbReference>
<evidence type="ECO:0000313" key="9">
    <source>
        <dbReference type="EMBL" id="KXU34168.1"/>
    </source>
</evidence>
<dbReference type="EMBL" id="LSZP01000060">
    <property type="protein sequence ID" value="KXU34168.1"/>
    <property type="molecule type" value="Genomic_DNA"/>
</dbReference>
<dbReference type="PANTHER" id="PTHR30269">
    <property type="entry name" value="TRANSMEMBRANE PROTEIN YFCA"/>
    <property type="match status" value="1"/>
</dbReference>
<sequence>MLAEWGLGEWVLAAACAFIIGVSKTGIAGLGMLGIVLFANLMPAKLSSGFVLPMLIMGDCVAVAAYRKDAQWAMLLKLFPWTGLGVVCGYFAMGHLTNAQAGAFIGTIILVFIAVHLIRQGTKPRSSGGTRVGGPSALRKATATADQKTHGTGFVATFGIMAGFTTLVANAAGPIMAIYLLAMRLPKLQFMGTAAYFYLLMNCFKVPFMVDLGLINWESAKGNLILAPAVFVGTLIGRVVLQKMKQQLFEMIALVLSVVAGLNLLYRSWAG</sequence>
<comment type="similarity">
    <text evidence="2 8">Belongs to the 4-toluene sulfonate uptake permease (TSUP) (TC 2.A.102) family.</text>
</comment>
<gene>
    <name evidence="9" type="ORF">AXK12_07760</name>
</gene>
<evidence type="ECO:0000256" key="8">
    <source>
        <dbReference type="RuleBase" id="RU363041"/>
    </source>
</evidence>
<proteinExistence type="inferred from homology"/>
<comment type="subcellular location">
    <subcellularLocation>
        <location evidence="1 8">Cell membrane</location>
        <topology evidence="1 8">Multi-pass membrane protein</topology>
    </subcellularLocation>
</comment>
<feature type="transmembrane region" description="Helical" evidence="8">
    <location>
        <begin position="99"/>
        <end position="118"/>
    </location>
</feature>
<feature type="transmembrane region" description="Helical" evidence="8">
    <location>
        <begin position="46"/>
        <end position="66"/>
    </location>
</feature>
<dbReference type="GO" id="GO:0005886">
    <property type="term" value="C:plasma membrane"/>
    <property type="evidence" value="ECO:0007669"/>
    <property type="project" value="UniProtKB-SubCell"/>
</dbReference>
<feature type="transmembrane region" description="Helical" evidence="8">
    <location>
        <begin position="248"/>
        <end position="266"/>
    </location>
</feature>
<evidence type="ECO:0000256" key="1">
    <source>
        <dbReference type="ARBA" id="ARBA00004651"/>
    </source>
</evidence>
<evidence type="ECO:0000256" key="7">
    <source>
        <dbReference type="ARBA" id="ARBA00023136"/>
    </source>
</evidence>
<accession>A0A139SHW8</accession>
<dbReference type="STRING" id="1548208.AXK12_07760"/>
<feature type="transmembrane region" description="Helical" evidence="8">
    <location>
        <begin position="223"/>
        <end position="241"/>
    </location>
</feature>
<evidence type="ECO:0000256" key="5">
    <source>
        <dbReference type="ARBA" id="ARBA00022692"/>
    </source>
</evidence>
<name>A0A139SHW8_9BACT</name>
<feature type="transmembrane region" description="Helical" evidence="8">
    <location>
        <begin position="194"/>
        <end position="217"/>
    </location>
</feature>
<keyword evidence="4 8" id="KW-1003">Cell membrane</keyword>
<evidence type="ECO:0000256" key="6">
    <source>
        <dbReference type="ARBA" id="ARBA00022989"/>
    </source>
</evidence>